<dbReference type="GO" id="GO:0004674">
    <property type="term" value="F:protein serine/threonine kinase activity"/>
    <property type="evidence" value="ECO:0007669"/>
    <property type="project" value="UniProtKB-KW"/>
</dbReference>
<feature type="compositionally biased region" description="Basic residues" evidence="14">
    <location>
        <begin position="322"/>
        <end position="338"/>
    </location>
</feature>
<feature type="transmembrane region" description="Helical" evidence="15">
    <location>
        <begin position="344"/>
        <end position="366"/>
    </location>
</feature>
<keyword evidence="19" id="KW-1185">Reference proteome</keyword>
<dbReference type="RefSeq" id="WP_343068732.1">
    <property type="nucleotide sequence ID" value="NZ_BAAACU010000022.1"/>
</dbReference>
<dbReference type="PROSITE" id="PS51178">
    <property type="entry name" value="PASTA"/>
    <property type="match status" value="3"/>
</dbReference>
<dbReference type="GO" id="GO:0009847">
    <property type="term" value="P:spore germination"/>
    <property type="evidence" value="ECO:0007669"/>
    <property type="project" value="UniProtKB-ARBA"/>
</dbReference>
<feature type="domain" description="PASTA" evidence="17">
    <location>
        <begin position="438"/>
        <end position="508"/>
    </location>
</feature>
<dbReference type="InterPro" id="IPR017441">
    <property type="entry name" value="Protein_kinase_ATP_BS"/>
</dbReference>
<evidence type="ECO:0000256" key="2">
    <source>
        <dbReference type="ARBA" id="ARBA00022527"/>
    </source>
</evidence>
<evidence type="ECO:0000256" key="6">
    <source>
        <dbReference type="ARBA" id="ARBA00022777"/>
    </source>
</evidence>
<keyword evidence="4 18" id="KW-0808">Transferase</keyword>
<keyword evidence="5 13" id="KW-0547">Nucleotide-binding</keyword>
<dbReference type="InterPro" id="IPR005543">
    <property type="entry name" value="PASTA_dom"/>
</dbReference>
<evidence type="ECO:0000256" key="10">
    <source>
        <dbReference type="ARBA" id="ARBA00048679"/>
    </source>
</evidence>
<keyword evidence="15" id="KW-1133">Transmembrane helix</keyword>
<dbReference type="CDD" id="cd06577">
    <property type="entry name" value="PASTA_pknB"/>
    <property type="match status" value="2"/>
</dbReference>
<dbReference type="PROSITE" id="PS00107">
    <property type="entry name" value="PROTEIN_KINASE_ATP"/>
    <property type="match status" value="1"/>
</dbReference>
<dbReference type="Gene3D" id="3.30.10.20">
    <property type="match status" value="3"/>
</dbReference>
<evidence type="ECO:0000256" key="3">
    <source>
        <dbReference type="ARBA" id="ARBA00022544"/>
    </source>
</evidence>
<dbReference type="SMART" id="SM00740">
    <property type="entry name" value="PASTA"/>
    <property type="match status" value="3"/>
</dbReference>
<dbReference type="Gene3D" id="2.60.40.2560">
    <property type="match status" value="1"/>
</dbReference>
<dbReference type="InterPro" id="IPR011009">
    <property type="entry name" value="Kinase-like_dom_sf"/>
</dbReference>
<evidence type="ECO:0000256" key="4">
    <source>
        <dbReference type="ARBA" id="ARBA00022679"/>
    </source>
</evidence>
<keyword evidence="2" id="KW-0723">Serine/threonine-protein kinase</keyword>
<feature type="domain" description="PASTA" evidence="17">
    <location>
        <begin position="509"/>
        <end position="575"/>
    </location>
</feature>
<comment type="subcellular location">
    <subcellularLocation>
        <location evidence="11">Spore membrane</location>
        <topology evidence="11">Single-pass type II membrane protein</topology>
    </subcellularLocation>
</comment>
<dbReference type="GO" id="GO:0007165">
    <property type="term" value="P:signal transduction"/>
    <property type="evidence" value="ECO:0007669"/>
    <property type="project" value="UniProtKB-ARBA"/>
</dbReference>
<keyword evidence="3" id="KW-0309">Germination</keyword>
<dbReference type="GO" id="GO:0005524">
    <property type="term" value="F:ATP binding"/>
    <property type="evidence" value="ECO:0007669"/>
    <property type="project" value="UniProtKB-UniRule"/>
</dbReference>
<evidence type="ECO:0000256" key="7">
    <source>
        <dbReference type="ARBA" id="ARBA00022840"/>
    </source>
</evidence>
<sequence>MMLEGKLLNDRYKIKRLIGGGGMANVYLGDDTILNREVAIKVLKLEFANDEEFIIRFHREAQAAISLSHPNIVNIYDVGDEDNIYYMVMEYIDGMTLKQYIQQRAPIEVEEVIDIMTQLTSAISHAHENHLIHRDIKPQNVLMNRYGQVKITDFGIAVALSSTALTQTNSVLGSVHYLSPEQARGGKANNKSDIYSLGIVMYELLTGTLPFSGHSPVSIALKHLQTNTPSIREQNPSIPQSIENIVFKATAKDSFLRYQTADEMEEDLISSLDPERLNEPKFVVPISDDTVTKAIPIVPLPESEGVEDVSDETIIHPPNKGKSTKKSKGTTKNNKQKKTKKKKAFKWVISLFVVLLSAIVLALFVLPSIIQPKDVTIPDVTDMPYEEALEELTNLNLTVTKEMTVHEEIEENHVVQTSPRANEVVKEGREIQVFVSSGPEKIEFEDYTGTDFERTKRLLEGQGFDIENIEVFESFSDEPSGQIIKQHQPNEGDFVIPSEARIIFEISKGEETFPINRLIGLDVDEAKEYLEAQDLKVNVINAYSDDVEDGIVMEQNPKANENVVKGQEVNITVSQGPEPKSPINHTASFSIPYTGNDGEQQEVSIFVEDMNHQMSELYQEVEFITEDTTFHIDLVIAPDESATYRVMRDDQLILEKSITYEQVEGE</sequence>
<feature type="domain" description="PASTA" evidence="17">
    <location>
        <begin position="371"/>
        <end position="437"/>
    </location>
</feature>
<dbReference type="EMBL" id="JACHON010000001">
    <property type="protein sequence ID" value="MBB6511395.1"/>
    <property type="molecule type" value="Genomic_DNA"/>
</dbReference>
<feature type="region of interest" description="Disordered" evidence="14">
    <location>
        <begin position="306"/>
        <end position="338"/>
    </location>
</feature>
<comment type="catalytic activity">
    <reaction evidence="9">
        <text>L-threonyl-[protein] + ATP = O-phospho-L-threonyl-[protein] + ADP + H(+)</text>
        <dbReference type="Rhea" id="RHEA:46608"/>
        <dbReference type="Rhea" id="RHEA-COMP:11060"/>
        <dbReference type="Rhea" id="RHEA-COMP:11605"/>
        <dbReference type="ChEBI" id="CHEBI:15378"/>
        <dbReference type="ChEBI" id="CHEBI:30013"/>
        <dbReference type="ChEBI" id="CHEBI:30616"/>
        <dbReference type="ChEBI" id="CHEBI:61977"/>
        <dbReference type="ChEBI" id="CHEBI:456216"/>
        <dbReference type="EC" id="2.7.11.1"/>
    </reaction>
</comment>
<evidence type="ECO:0000256" key="11">
    <source>
        <dbReference type="ARBA" id="ARBA00060432"/>
    </source>
</evidence>
<accession>A0A841RJM5</accession>
<comment type="catalytic activity">
    <reaction evidence="10">
        <text>L-seryl-[protein] + ATP = O-phospho-L-seryl-[protein] + ADP + H(+)</text>
        <dbReference type="Rhea" id="RHEA:17989"/>
        <dbReference type="Rhea" id="RHEA-COMP:9863"/>
        <dbReference type="Rhea" id="RHEA-COMP:11604"/>
        <dbReference type="ChEBI" id="CHEBI:15378"/>
        <dbReference type="ChEBI" id="CHEBI:29999"/>
        <dbReference type="ChEBI" id="CHEBI:30616"/>
        <dbReference type="ChEBI" id="CHEBI:83421"/>
        <dbReference type="ChEBI" id="CHEBI:456216"/>
        <dbReference type="EC" id="2.7.11.1"/>
    </reaction>
</comment>
<evidence type="ECO:0000256" key="9">
    <source>
        <dbReference type="ARBA" id="ARBA00047899"/>
    </source>
</evidence>
<dbReference type="EC" id="2.7.11.1" evidence="1"/>
<dbReference type="FunFam" id="1.10.510.10:FF:000021">
    <property type="entry name" value="Serine/threonine protein kinase"/>
    <property type="match status" value="1"/>
</dbReference>
<evidence type="ECO:0000259" key="16">
    <source>
        <dbReference type="PROSITE" id="PS50011"/>
    </source>
</evidence>
<feature type="domain" description="Protein kinase" evidence="16">
    <location>
        <begin position="12"/>
        <end position="269"/>
    </location>
</feature>
<evidence type="ECO:0000313" key="18">
    <source>
        <dbReference type="EMBL" id="MBB6511395.1"/>
    </source>
</evidence>
<gene>
    <name evidence="18" type="ORF">GGQ92_000162</name>
</gene>
<keyword evidence="15" id="KW-0812">Transmembrane</keyword>
<keyword evidence="7 13" id="KW-0067">ATP-binding</keyword>
<dbReference type="Pfam" id="PF00069">
    <property type="entry name" value="Pkinase"/>
    <property type="match status" value="1"/>
</dbReference>
<dbReference type="FunFam" id="3.30.200.20:FF:000035">
    <property type="entry name" value="Serine/threonine protein kinase Stk1"/>
    <property type="match status" value="1"/>
</dbReference>
<dbReference type="Pfam" id="PF03793">
    <property type="entry name" value="PASTA"/>
    <property type="match status" value="2"/>
</dbReference>
<keyword evidence="8" id="KW-0735">Signal-anchor</keyword>
<dbReference type="Proteomes" id="UP000572212">
    <property type="component" value="Unassembled WGS sequence"/>
</dbReference>
<protein>
    <recommendedName>
        <fullName evidence="12">Serine/threonine-protein kinase PrkC</fullName>
        <ecNumber evidence="1">2.7.11.1</ecNumber>
    </recommendedName>
</protein>
<dbReference type="SUPFAM" id="SSF56112">
    <property type="entry name" value="Protein kinase-like (PK-like)"/>
    <property type="match status" value="1"/>
</dbReference>
<name>A0A841RJM5_9BACI</name>
<dbReference type="InterPro" id="IPR008271">
    <property type="entry name" value="Ser/Thr_kinase_AS"/>
</dbReference>
<dbReference type="Gene3D" id="3.30.200.20">
    <property type="entry name" value="Phosphorylase Kinase, domain 1"/>
    <property type="match status" value="1"/>
</dbReference>
<dbReference type="SMART" id="SM00220">
    <property type="entry name" value="S_TKc"/>
    <property type="match status" value="1"/>
</dbReference>
<keyword evidence="6 18" id="KW-0418">Kinase</keyword>
<keyword evidence="15" id="KW-0472">Membrane</keyword>
<proteinExistence type="predicted"/>
<organism evidence="18 19">
    <name type="scientific">Gracilibacillus halotolerans</name>
    <dbReference type="NCBI Taxonomy" id="74386"/>
    <lineage>
        <taxon>Bacteria</taxon>
        <taxon>Bacillati</taxon>
        <taxon>Bacillota</taxon>
        <taxon>Bacilli</taxon>
        <taxon>Bacillales</taxon>
        <taxon>Bacillaceae</taxon>
        <taxon>Gracilibacillus</taxon>
    </lineage>
</organism>
<evidence type="ECO:0000256" key="1">
    <source>
        <dbReference type="ARBA" id="ARBA00012513"/>
    </source>
</evidence>
<dbReference type="CDD" id="cd14014">
    <property type="entry name" value="STKc_PknB_like"/>
    <property type="match status" value="1"/>
</dbReference>
<evidence type="ECO:0000256" key="5">
    <source>
        <dbReference type="ARBA" id="ARBA00022741"/>
    </source>
</evidence>
<reference evidence="18 19" key="1">
    <citation type="submission" date="2020-08" db="EMBL/GenBank/DDBJ databases">
        <title>Genomic Encyclopedia of Type Strains, Phase IV (KMG-IV): sequencing the most valuable type-strain genomes for metagenomic binning, comparative biology and taxonomic classification.</title>
        <authorList>
            <person name="Goeker M."/>
        </authorList>
    </citation>
    <scope>NUCLEOTIDE SEQUENCE [LARGE SCALE GENOMIC DNA]</scope>
    <source>
        <strain evidence="18 19">DSM 11805</strain>
    </source>
</reference>
<feature type="binding site" evidence="13">
    <location>
        <position position="41"/>
    </location>
    <ligand>
        <name>ATP</name>
        <dbReference type="ChEBI" id="CHEBI:30616"/>
    </ligand>
</feature>
<dbReference type="Gene3D" id="1.10.510.10">
    <property type="entry name" value="Transferase(Phosphotransferase) domain 1"/>
    <property type="match status" value="1"/>
</dbReference>
<dbReference type="Pfam" id="PF21160">
    <property type="entry name" value="PrkC-like_PASTA-like"/>
    <property type="match status" value="1"/>
</dbReference>
<dbReference type="PROSITE" id="PS50011">
    <property type="entry name" value="PROTEIN_KINASE_DOM"/>
    <property type="match status" value="1"/>
</dbReference>
<evidence type="ECO:0000256" key="12">
    <source>
        <dbReference type="ARBA" id="ARBA00070041"/>
    </source>
</evidence>
<dbReference type="PANTHER" id="PTHR43289">
    <property type="entry name" value="MITOGEN-ACTIVATED PROTEIN KINASE KINASE KINASE 20-RELATED"/>
    <property type="match status" value="1"/>
</dbReference>
<dbReference type="InterPro" id="IPR000719">
    <property type="entry name" value="Prot_kinase_dom"/>
</dbReference>
<evidence type="ECO:0000256" key="14">
    <source>
        <dbReference type="SAM" id="MobiDB-lite"/>
    </source>
</evidence>
<evidence type="ECO:0000256" key="8">
    <source>
        <dbReference type="ARBA" id="ARBA00022968"/>
    </source>
</evidence>
<evidence type="ECO:0000256" key="15">
    <source>
        <dbReference type="SAM" id="Phobius"/>
    </source>
</evidence>
<dbReference type="NCBIfam" id="NF033483">
    <property type="entry name" value="PknB_PASTA_kin"/>
    <property type="match status" value="1"/>
</dbReference>
<dbReference type="PROSITE" id="PS00108">
    <property type="entry name" value="PROTEIN_KINASE_ST"/>
    <property type="match status" value="1"/>
</dbReference>
<evidence type="ECO:0000256" key="13">
    <source>
        <dbReference type="PROSITE-ProRule" id="PRU10141"/>
    </source>
</evidence>
<evidence type="ECO:0000313" key="19">
    <source>
        <dbReference type="Proteomes" id="UP000572212"/>
    </source>
</evidence>
<dbReference type="AlphaFoldDB" id="A0A841RJM5"/>
<dbReference type="PANTHER" id="PTHR43289:SF34">
    <property type="entry name" value="SERINE_THREONINE-PROTEIN KINASE YBDM-RELATED"/>
    <property type="match status" value="1"/>
</dbReference>
<evidence type="ECO:0000259" key="17">
    <source>
        <dbReference type="PROSITE" id="PS51178"/>
    </source>
</evidence>
<comment type="caution">
    <text evidence="18">The sequence shown here is derived from an EMBL/GenBank/DDBJ whole genome shotgun (WGS) entry which is preliminary data.</text>
</comment>
<dbReference type="GO" id="GO:0071224">
    <property type="term" value="P:cellular response to peptidoglycan"/>
    <property type="evidence" value="ECO:0007669"/>
    <property type="project" value="UniProtKB-ARBA"/>
</dbReference>